<organism evidence="1 2">
    <name type="scientific">Cichorium intybus</name>
    <name type="common">Chicory</name>
    <dbReference type="NCBI Taxonomy" id="13427"/>
    <lineage>
        <taxon>Eukaryota</taxon>
        <taxon>Viridiplantae</taxon>
        <taxon>Streptophyta</taxon>
        <taxon>Embryophyta</taxon>
        <taxon>Tracheophyta</taxon>
        <taxon>Spermatophyta</taxon>
        <taxon>Magnoliopsida</taxon>
        <taxon>eudicotyledons</taxon>
        <taxon>Gunneridae</taxon>
        <taxon>Pentapetalae</taxon>
        <taxon>asterids</taxon>
        <taxon>campanulids</taxon>
        <taxon>Asterales</taxon>
        <taxon>Asteraceae</taxon>
        <taxon>Cichorioideae</taxon>
        <taxon>Cichorieae</taxon>
        <taxon>Cichoriinae</taxon>
        <taxon>Cichorium</taxon>
    </lineage>
</organism>
<proteinExistence type="predicted"/>
<evidence type="ECO:0000313" key="1">
    <source>
        <dbReference type="EMBL" id="KAI3708679.1"/>
    </source>
</evidence>
<gene>
    <name evidence="1" type="ORF">L2E82_38023</name>
</gene>
<sequence>MSLPSLKFLDLHFNEFEGALPPAIFNKNLDVIFINNRLTSVIPSNLGSSTAFVVVFTNNNLGGCLPPSIANFANTMEEQLLINTNISRCLPPEVGYLYKLRVLDVSSNKLVGEIPYSIAGLAQLEQLNLGHNI</sequence>
<protein>
    <submittedName>
        <fullName evidence="1">Uncharacterized protein</fullName>
    </submittedName>
</protein>
<name>A0ACB9AF78_CICIN</name>
<dbReference type="Proteomes" id="UP001055811">
    <property type="component" value="Linkage Group LG07"/>
</dbReference>
<keyword evidence="2" id="KW-1185">Reference proteome</keyword>
<evidence type="ECO:0000313" key="2">
    <source>
        <dbReference type="Proteomes" id="UP001055811"/>
    </source>
</evidence>
<reference evidence="1 2" key="2">
    <citation type="journal article" date="2022" name="Mol. Ecol. Resour.">
        <title>The genomes of chicory, endive, great burdock and yacon provide insights into Asteraceae paleo-polyploidization history and plant inulin production.</title>
        <authorList>
            <person name="Fan W."/>
            <person name="Wang S."/>
            <person name="Wang H."/>
            <person name="Wang A."/>
            <person name="Jiang F."/>
            <person name="Liu H."/>
            <person name="Zhao H."/>
            <person name="Xu D."/>
            <person name="Zhang Y."/>
        </authorList>
    </citation>
    <scope>NUCLEOTIDE SEQUENCE [LARGE SCALE GENOMIC DNA]</scope>
    <source>
        <strain evidence="2">cv. Punajuju</strain>
        <tissue evidence="1">Leaves</tissue>
    </source>
</reference>
<reference evidence="2" key="1">
    <citation type="journal article" date="2022" name="Mol. Ecol. Resour.">
        <title>The genomes of chicory, endive, great burdock and yacon provide insights into Asteraceae palaeo-polyploidization history and plant inulin production.</title>
        <authorList>
            <person name="Fan W."/>
            <person name="Wang S."/>
            <person name="Wang H."/>
            <person name="Wang A."/>
            <person name="Jiang F."/>
            <person name="Liu H."/>
            <person name="Zhao H."/>
            <person name="Xu D."/>
            <person name="Zhang Y."/>
        </authorList>
    </citation>
    <scope>NUCLEOTIDE SEQUENCE [LARGE SCALE GENOMIC DNA]</scope>
    <source>
        <strain evidence="2">cv. Punajuju</strain>
    </source>
</reference>
<dbReference type="EMBL" id="CM042015">
    <property type="protein sequence ID" value="KAI3708679.1"/>
    <property type="molecule type" value="Genomic_DNA"/>
</dbReference>
<comment type="caution">
    <text evidence="1">The sequence shown here is derived from an EMBL/GenBank/DDBJ whole genome shotgun (WGS) entry which is preliminary data.</text>
</comment>
<accession>A0ACB9AF78</accession>